<dbReference type="Pfam" id="PF07742">
    <property type="entry name" value="BTG"/>
    <property type="match status" value="1"/>
</dbReference>
<dbReference type="PANTHER" id="PTHR22978">
    <property type="entry name" value="B-CELL TRANSLOCATION GENE"/>
    <property type="match status" value="1"/>
</dbReference>
<evidence type="ECO:0000259" key="3">
    <source>
        <dbReference type="SMART" id="SM00099"/>
    </source>
</evidence>
<keyword evidence="4" id="KW-1185">Reference proteome</keyword>
<protein>
    <submittedName>
        <fullName evidence="5">Anti_prolifrtn domain-containing protein</fullName>
    </submittedName>
</protein>
<dbReference type="AlphaFoldDB" id="A0A5S6QYT0"/>
<dbReference type="STRING" id="70415.A0A5S6QYT0"/>
<accession>A0A5S6QYT0</accession>
<sequence length="573" mass="63893">MVCHRSGQRVVRGKGIDGGEERRFFQDRFFSSPHTHVAVDDGKSCFAERSRRLPKKRLTGDPERHAGWRQQVAPSPTSGRFQPYAEPTPCQPAAVRVGGQQAKRTERRMAALGTARPSCLLGFNRFQVPFKVPSGRQVENTLHGRCRAAAPIGGAALESARALPCWNLITPIGDGVTHANDGVRLTKERAVSSIRRSRRFREDSGARSTVDDVEVRQRRPVWLAVGATTTTKTHRVTNREAIAVNDMSYSRLSSPSSVISQKSDKDVDESTRTPLMEAEVSAAVNFLCDLMLKVPLDPDGVERFRGCLKAILLRRYCDHWYPRHPLRGSAYRCLRINGTLDPLVAKAATLSSMPVDLVRSAFPAELSLWVDPGEVSVRFGEDGSVGVIHSCDPVMPLDEEFEERAPPTVASPELGTSPFHRQVAHQQQLHAHRQMQQYAYEQLVQQPPPRETRFLRDVHVVSAGERDYNNWNWSHTDFPAKQQQQQHQPYVNSREYMRVAAPTTAQYHHVPSPPPHSSRHMQASPNLATADAANAQLNRHCRALAEQLVLNGGMMWSANNCGDGAQVMETVVN</sequence>
<dbReference type="WBParaSite" id="TMUE_3000012541.1">
    <property type="protein sequence ID" value="TMUE_3000012541.1"/>
    <property type="gene ID" value="WBGene00302852"/>
</dbReference>
<dbReference type="Gene3D" id="3.90.640.90">
    <property type="entry name" value="Anti-proliferative protein, N-terminal domain"/>
    <property type="match status" value="1"/>
</dbReference>
<dbReference type="GO" id="GO:0005634">
    <property type="term" value="C:nucleus"/>
    <property type="evidence" value="ECO:0007669"/>
    <property type="project" value="TreeGrafter"/>
</dbReference>
<evidence type="ECO:0000256" key="1">
    <source>
        <dbReference type="ARBA" id="ARBA00007989"/>
    </source>
</evidence>
<reference evidence="5" key="1">
    <citation type="submission" date="2019-12" db="UniProtKB">
        <authorList>
            <consortium name="WormBaseParasite"/>
        </authorList>
    </citation>
    <scope>IDENTIFICATION</scope>
</reference>
<dbReference type="InterPro" id="IPR033332">
    <property type="entry name" value="BTG"/>
</dbReference>
<dbReference type="GO" id="GO:0005737">
    <property type="term" value="C:cytoplasm"/>
    <property type="evidence" value="ECO:0007669"/>
    <property type="project" value="TreeGrafter"/>
</dbReference>
<dbReference type="SMART" id="SM00099">
    <property type="entry name" value="btg1"/>
    <property type="match status" value="1"/>
</dbReference>
<evidence type="ECO:0000256" key="2">
    <source>
        <dbReference type="SAM" id="MobiDB-lite"/>
    </source>
</evidence>
<evidence type="ECO:0000313" key="4">
    <source>
        <dbReference type="Proteomes" id="UP000046395"/>
    </source>
</evidence>
<dbReference type="PRINTS" id="PR00310">
    <property type="entry name" value="ANTIPRLFBTG1"/>
</dbReference>
<proteinExistence type="inferred from homology"/>
<dbReference type="InterPro" id="IPR036054">
    <property type="entry name" value="BTG-like_sf"/>
</dbReference>
<dbReference type="SUPFAM" id="SSF160696">
    <property type="entry name" value="BTG domain-like"/>
    <property type="match status" value="1"/>
</dbReference>
<feature type="region of interest" description="Disordered" evidence="2">
    <location>
        <begin position="52"/>
        <end position="90"/>
    </location>
</feature>
<dbReference type="InterPro" id="IPR002087">
    <property type="entry name" value="Anti_prolifrtn"/>
</dbReference>
<comment type="similarity">
    <text evidence="1">Belongs to the BTG family.</text>
</comment>
<organism evidence="4 5">
    <name type="scientific">Trichuris muris</name>
    <name type="common">Mouse whipworm</name>
    <dbReference type="NCBI Taxonomy" id="70415"/>
    <lineage>
        <taxon>Eukaryota</taxon>
        <taxon>Metazoa</taxon>
        <taxon>Ecdysozoa</taxon>
        <taxon>Nematoda</taxon>
        <taxon>Enoplea</taxon>
        <taxon>Dorylaimia</taxon>
        <taxon>Trichinellida</taxon>
        <taxon>Trichuridae</taxon>
        <taxon>Trichuris</taxon>
    </lineage>
</organism>
<dbReference type="Proteomes" id="UP000046395">
    <property type="component" value="Unassembled WGS sequence"/>
</dbReference>
<name>A0A5S6QYT0_TRIMR</name>
<dbReference type="PANTHER" id="PTHR22978:SF22">
    <property type="entry name" value="BTG FAMILY PROTEIN"/>
    <property type="match status" value="1"/>
</dbReference>
<feature type="domain" description="Anti-proliferative protein" evidence="3">
    <location>
        <begin position="276"/>
        <end position="382"/>
    </location>
</feature>
<evidence type="ECO:0000313" key="5">
    <source>
        <dbReference type="WBParaSite" id="TMUE_3000012541.1"/>
    </source>
</evidence>